<accession>A0ABT1ZDV5</accession>
<dbReference type="SUPFAM" id="SSF54593">
    <property type="entry name" value="Glyoxalase/Bleomycin resistance protein/Dihydroxybiphenyl dioxygenase"/>
    <property type="match status" value="1"/>
</dbReference>
<organism evidence="4 5">
    <name type="scientific">Protaetiibacter mangrovi</name>
    <dbReference type="NCBI Taxonomy" id="2970926"/>
    <lineage>
        <taxon>Bacteria</taxon>
        <taxon>Bacillati</taxon>
        <taxon>Actinomycetota</taxon>
        <taxon>Actinomycetes</taxon>
        <taxon>Micrococcales</taxon>
        <taxon>Microbacteriaceae</taxon>
        <taxon>Protaetiibacter</taxon>
    </lineage>
</organism>
<evidence type="ECO:0000313" key="4">
    <source>
        <dbReference type="EMBL" id="MCS0498891.1"/>
    </source>
</evidence>
<evidence type="ECO:0000259" key="3">
    <source>
        <dbReference type="PROSITE" id="PS51819"/>
    </source>
</evidence>
<dbReference type="InterPro" id="IPR051785">
    <property type="entry name" value="MMCE/EMCE_epimerase"/>
</dbReference>
<evidence type="ECO:0000256" key="2">
    <source>
        <dbReference type="SAM" id="MobiDB-lite"/>
    </source>
</evidence>
<dbReference type="Proteomes" id="UP001205337">
    <property type="component" value="Unassembled WGS sequence"/>
</dbReference>
<gene>
    <name evidence="4" type="ORF">NUH29_04920</name>
</gene>
<dbReference type="Pfam" id="PF13669">
    <property type="entry name" value="Glyoxalase_4"/>
    <property type="match status" value="1"/>
</dbReference>
<evidence type="ECO:0000313" key="5">
    <source>
        <dbReference type="Proteomes" id="UP001205337"/>
    </source>
</evidence>
<dbReference type="InterPro" id="IPR037523">
    <property type="entry name" value="VOC_core"/>
</dbReference>
<dbReference type="InterPro" id="IPR029068">
    <property type="entry name" value="Glyas_Bleomycin-R_OHBP_Dase"/>
</dbReference>
<evidence type="ECO:0000256" key="1">
    <source>
        <dbReference type="ARBA" id="ARBA00022723"/>
    </source>
</evidence>
<name>A0ABT1ZDV5_9MICO</name>
<reference evidence="4 5" key="1">
    <citation type="submission" date="2022-08" db="EMBL/GenBank/DDBJ databases">
        <authorList>
            <person name="Li F."/>
        </authorList>
    </citation>
    <scope>NUCLEOTIDE SEQUENCE [LARGE SCALE GENOMIC DNA]</scope>
    <source>
        <strain evidence="4 5">10F1B-8-1</strain>
    </source>
</reference>
<dbReference type="PANTHER" id="PTHR43048">
    <property type="entry name" value="METHYLMALONYL-COA EPIMERASE"/>
    <property type="match status" value="1"/>
</dbReference>
<dbReference type="Gene3D" id="3.10.180.10">
    <property type="entry name" value="2,3-Dihydroxybiphenyl 1,2-Dioxygenase, domain 1"/>
    <property type="match status" value="1"/>
</dbReference>
<keyword evidence="1" id="KW-0479">Metal-binding</keyword>
<protein>
    <submittedName>
        <fullName evidence="4">VOC family protein</fullName>
    </submittedName>
</protein>
<dbReference type="PANTHER" id="PTHR43048:SF3">
    <property type="entry name" value="METHYLMALONYL-COA EPIMERASE, MITOCHONDRIAL"/>
    <property type="match status" value="1"/>
</dbReference>
<comment type="caution">
    <text evidence="4">The sequence shown here is derived from an EMBL/GenBank/DDBJ whole genome shotgun (WGS) entry which is preliminary data.</text>
</comment>
<feature type="domain" description="VOC" evidence="3">
    <location>
        <begin position="5"/>
        <end position="141"/>
    </location>
</feature>
<dbReference type="EMBL" id="JANTHX010000005">
    <property type="protein sequence ID" value="MCS0498891.1"/>
    <property type="molecule type" value="Genomic_DNA"/>
</dbReference>
<sequence length="173" mass="18893">MTLPAVDHIGILVLDLEEAVERHRRVLGLEFSVAGRYRTDRYVDESDACPHRHDARFVVSRGATPRIELLEATGDGTHAPRHAGVHHLAFTGIADLDAEYDRVTAAGVRVEAQNTDDDGRRLLFFAAAEPWSGTRLELVSALPGPIVLDDGTPAPRDPRTGRPSVLMAEGESR</sequence>
<feature type="region of interest" description="Disordered" evidence="2">
    <location>
        <begin position="148"/>
        <end position="173"/>
    </location>
</feature>
<keyword evidence="5" id="KW-1185">Reference proteome</keyword>
<proteinExistence type="predicted"/>
<dbReference type="PROSITE" id="PS51819">
    <property type="entry name" value="VOC"/>
    <property type="match status" value="1"/>
</dbReference>
<dbReference type="RefSeq" id="WP_258797907.1">
    <property type="nucleotide sequence ID" value="NZ_JANTHX010000005.1"/>
</dbReference>